<name>A0AAV4U9Y1_9ARAC</name>
<evidence type="ECO:0000313" key="2">
    <source>
        <dbReference type="Proteomes" id="UP001054837"/>
    </source>
</evidence>
<dbReference type="AlphaFoldDB" id="A0AAV4U9Y1"/>
<dbReference type="EMBL" id="BPLQ01010945">
    <property type="protein sequence ID" value="GIY54558.1"/>
    <property type="molecule type" value="Genomic_DNA"/>
</dbReference>
<gene>
    <name evidence="1" type="ORF">CDAR_115201</name>
</gene>
<organism evidence="1 2">
    <name type="scientific">Caerostris darwini</name>
    <dbReference type="NCBI Taxonomy" id="1538125"/>
    <lineage>
        <taxon>Eukaryota</taxon>
        <taxon>Metazoa</taxon>
        <taxon>Ecdysozoa</taxon>
        <taxon>Arthropoda</taxon>
        <taxon>Chelicerata</taxon>
        <taxon>Arachnida</taxon>
        <taxon>Araneae</taxon>
        <taxon>Araneomorphae</taxon>
        <taxon>Entelegynae</taxon>
        <taxon>Araneoidea</taxon>
        <taxon>Araneidae</taxon>
        <taxon>Caerostris</taxon>
    </lineage>
</organism>
<protein>
    <submittedName>
        <fullName evidence="1">Uncharacterized protein</fullName>
    </submittedName>
</protein>
<dbReference type="Proteomes" id="UP001054837">
    <property type="component" value="Unassembled WGS sequence"/>
</dbReference>
<accession>A0AAV4U9Y1</accession>
<proteinExistence type="predicted"/>
<keyword evidence="2" id="KW-1185">Reference proteome</keyword>
<reference evidence="1 2" key="1">
    <citation type="submission" date="2021-06" db="EMBL/GenBank/DDBJ databases">
        <title>Caerostris darwini draft genome.</title>
        <authorList>
            <person name="Kono N."/>
            <person name="Arakawa K."/>
        </authorList>
    </citation>
    <scope>NUCLEOTIDE SEQUENCE [LARGE SCALE GENOMIC DNA]</scope>
</reference>
<comment type="caution">
    <text evidence="1">The sequence shown here is derived from an EMBL/GenBank/DDBJ whole genome shotgun (WGS) entry which is preliminary data.</text>
</comment>
<evidence type="ECO:0000313" key="1">
    <source>
        <dbReference type="EMBL" id="GIY54558.1"/>
    </source>
</evidence>
<sequence length="104" mass="12131">MYRKRNIAAILEKENKKGLRKLRLFSSPLTSPLIQHFTEREPAREAGGQKIARMPFNLSSLNAIRKSLERMERLYFPEIDVLRRIEGVEECIYKKQMGRGGPDL</sequence>